<gene>
    <name evidence="2" type="ORF">EDM52_19560</name>
</gene>
<comment type="caution">
    <text evidence="2">The sequence shown here is derived from an EMBL/GenBank/DDBJ whole genome shotgun (WGS) entry which is preliminary data.</text>
</comment>
<dbReference type="Pfam" id="PF07561">
    <property type="entry name" value="DUF1540"/>
    <property type="match status" value="1"/>
</dbReference>
<proteinExistence type="predicted"/>
<dbReference type="OrthoDB" id="1681234at2"/>
<evidence type="ECO:0000259" key="1">
    <source>
        <dbReference type="Pfam" id="PF07561"/>
    </source>
</evidence>
<accession>A0A3M8BZX9</accession>
<dbReference type="RefSeq" id="WP_122910633.1">
    <property type="nucleotide sequence ID" value="NZ_CBCSBE010000026.1"/>
</dbReference>
<reference evidence="2 3" key="1">
    <citation type="submission" date="2018-10" db="EMBL/GenBank/DDBJ databases">
        <title>Phylogenomics of Brevibacillus.</title>
        <authorList>
            <person name="Dunlap C."/>
        </authorList>
    </citation>
    <scope>NUCLEOTIDE SEQUENCE [LARGE SCALE GENOMIC DNA]</scope>
    <source>
        <strain evidence="2 3">JCM 12215</strain>
    </source>
</reference>
<feature type="domain" description="DUF1540" evidence="1">
    <location>
        <begin position="4"/>
        <end position="70"/>
    </location>
</feature>
<evidence type="ECO:0000313" key="3">
    <source>
        <dbReference type="Proteomes" id="UP000282028"/>
    </source>
</evidence>
<evidence type="ECO:0000313" key="2">
    <source>
        <dbReference type="EMBL" id="RNB69042.1"/>
    </source>
</evidence>
<sequence length="77" mass="8509">MPQVNCSVANCEYWAQGNKCSADEILVEIDAHAQQNLRVEFAGEYGQGSSTDTNHQDTAKHSSETCCLTFKPKSQEK</sequence>
<dbReference type="AlphaFoldDB" id="A0A3M8BZX9"/>
<protein>
    <submittedName>
        <fullName evidence="2">DUF1540 domain-containing protein</fullName>
    </submittedName>
</protein>
<dbReference type="InterPro" id="IPR011437">
    <property type="entry name" value="DUF1540"/>
</dbReference>
<organism evidence="2 3">
    <name type="scientific">Brevibacillus invocatus</name>
    <dbReference type="NCBI Taxonomy" id="173959"/>
    <lineage>
        <taxon>Bacteria</taxon>
        <taxon>Bacillati</taxon>
        <taxon>Bacillota</taxon>
        <taxon>Bacilli</taxon>
        <taxon>Bacillales</taxon>
        <taxon>Paenibacillaceae</taxon>
        <taxon>Brevibacillus</taxon>
    </lineage>
</organism>
<dbReference type="Proteomes" id="UP000282028">
    <property type="component" value="Unassembled WGS sequence"/>
</dbReference>
<keyword evidence="3" id="KW-1185">Reference proteome</keyword>
<name>A0A3M8BZX9_9BACL</name>
<dbReference type="EMBL" id="RHHR01000040">
    <property type="protein sequence ID" value="RNB69042.1"/>
    <property type="molecule type" value="Genomic_DNA"/>
</dbReference>